<accession>D1B9D6</accession>
<keyword evidence="1" id="KW-1133">Transmembrane helix</keyword>
<dbReference type="EnsemblBacteria" id="ACZ18889">
    <property type="protein sequence ID" value="ACZ18889"/>
    <property type="gene ID" value="Taci_0653"/>
</dbReference>
<keyword evidence="1" id="KW-0472">Membrane</keyword>
<keyword evidence="3" id="KW-1185">Reference proteome</keyword>
<sequence length="319" mass="34664">MTPIRSLVESALLSAMGAALFLASNFIPVAGAFLTLLCPAPLVILGLRHSPRNAVLGMVVASLVSFLFLGLQGGLFFFLGFGILGVGLGMLARTRERAVEILFYGIIVSLVSKLALVAVMVKLTGVNPFSFGDQAQIEAMLDKVFDFYARHGMGSAAMEETKRQLLAAFGQLPDLFPALITMASAVDSYLSYSVSRWVAGKVSMAELPPLPAFSQWRFPRSVLWAFLLSVVVSMVAGPKGQGVLHQASLNLRILIQMLFFIQGLAVAWFFMLKRGLSRGVRYLLAALLVLMPLLSGLIVMAGLLDLWWDFRGRFGGEDR</sequence>
<dbReference type="RefSeq" id="WP_012869405.1">
    <property type="nucleotide sequence ID" value="NC_013522.1"/>
</dbReference>
<organism evidence="2 3">
    <name type="scientific">Thermanaerovibrio acidaminovorans (strain ATCC 49978 / DSM 6589 / Su883)</name>
    <name type="common">Selenomonas acidaminovorans</name>
    <dbReference type="NCBI Taxonomy" id="525903"/>
    <lineage>
        <taxon>Bacteria</taxon>
        <taxon>Thermotogati</taxon>
        <taxon>Synergistota</taxon>
        <taxon>Synergistia</taxon>
        <taxon>Synergistales</taxon>
        <taxon>Synergistaceae</taxon>
        <taxon>Thermanaerovibrio</taxon>
    </lineage>
</organism>
<evidence type="ECO:0000313" key="2">
    <source>
        <dbReference type="EMBL" id="ACZ18889.1"/>
    </source>
</evidence>
<evidence type="ECO:0000313" key="3">
    <source>
        <dbReference type="Proteomes" id="UP000002030"/>
    </source>
</evidence>
<dbReference type="HOGENOM" id="CLU_068641_2_0_0"/>
<name>D1B9D6_THEAS</name>
<feature type="transmembrane region" description="Helical" evidence="1">
    <location>
        <begin position="282"/>
        <end position="304"/>
    </location>
</feature>
<dbReference type="STRING" id="525903.Taci_0653"/>
<feature type="transmembrane region" description="Helical" evidence="1">
    <location>
        <begin position="249"/>
        <end position="270"/>
    </location>
</feature>
<dbReference type="PANTHER" id="PTHR41324">
    <property type="entry name" value="MEMBRANE PROTEIN-RELATED"/>
    <property type="match status" value="1"/>
</dbReference>
<feature type="transmembrane region" description="Helical" evidence="1">
    <location>
        <begin position="77"/>
        <end position="94"/>
    </location>
</feature>
<dbReference type="Proteomes" id="UP000002030">
    <property type="component" value="Chromosome"/>
</dbReference>
<dbReference type="OrthoDB" id="3638at2"/>
<dbReference type="EMBL" id="CP001818">
    <property type="protein sequence ID" value="ACZ18889.1"/>
    <property type="molecule type" value="Genomic_DNA"/>
</dbReference>
<dbReference type="eggNOG" id="COG4241">
    <property type="taxonomic scope" value="Bacteria"/>
</dbReference>
<reference evidence="2 3" key="1">
    <citation type="journal article" date="2009" name="Stand. Genomic Sci.">
        <title>Complete genome sequence of Thermanaerovibrio acidaminovorans type strain (Su883).</title>
        <authorList>
            <person name="Chovatia M."/>
            <person name="Sikorski J."/>
            <person name="Schroder M."/>
            <person name="Lapidus A."/>
            <person name="Nolan M."/>
            <person name="Tice H."/>
            <person name="Glavina Del Rio T."/>
            <person name="Copeland A."/>
            <person name="Cheng J.F."/>
            <person name="Lucas S."/>
            <person name="Chen F."/>
            <person name="Bruce D."/>
            <person name="Goodwin L."/>
            <person name="Pitluck S."/>
            <person name="Ivanova N."/>
            <person name="Mavromatis K."/>
            <person name="Ovchinnikova G."/>
            <person name="Pati A."/>
            <person name="Chen A."/>
            <person name="Palaniappan K."/>
            <person name="Land M."/>
            <person name="Hauser L."/>
            <person name="Chang Y.J."/>
            <person name="Jeffries C.D."/>
            <person name="Chain P."/>
            <person name="Saunders E."/>
            <person name="Detter J.C."/>
            <person name="Brettin T."/>
            <person name="Rohde M."/>
            <person name="Goker M."/>
            <person name="Spring S."/>
            <person name="Bristow J."/>
            <person name="Markowitz V."/>
            <person name="Hugenholtz P."/>
            <person name="Kyrpides N.C."/>
            <person name="Klenk H.P."/>
            <person name="Eisen J.A."/>
        </authorList>
    </citation>
    <scope>NUCLEOTIDE SEQUENCE [LARGE SCALE GENOMIC DNA]</scope>
    <source>
        <strain evidence="3">ATCC 49978 / DSM 6589 / Su883</strain>
    </source>
</reference>
<dbReference type="PANTHER" id="PTHR41324:SF1">
    <property type="entry name" value="DUF2232 DOMAIN-CONTAINING PROTEIN"/>
    <property type="match status" value="1"/>
</dbReference>
<feature type="transmembrane region" description="Helical" evidence="1">
    <location>
        <begin position="175"/>
        <end position="198"/>
    </location>
</feature>
<evidence type="ECO:0000256" key="1">
    <source>
        <dbReference type="SAM" id="Phobius"/>
    </source>
</evidence>
<dbReference type="KEGG" id="tai:Taci_0653"/>
<feature type="transmembrane region" description="Helical" evidence="1">
    <location>
        <begin position="20"/>
        <end position="47"/>
    </location>
</feature>
<gene>
    <name evidence="2" type="ordered locus">Taci_0653</name>
</gene>
<proteinExistence type="predicted"/>
<feature type="transmembrane region" description="Helical" evidence="1">
    <location>
        <begin position="101"/>
        <end position="121"/>
    </location>
</feature>
<dbReference type="AlphaFoldDB" id="D1B9D6"/>
<keyword evidence="1" id="KW-0812">Transmembrane</keyword>
<feature type="transmembrane region" description="Helical" evidence="1">
    <location>
        <begin position="54"/>
        <end position="71"/>
    </location>
</feature>
<protein>
    <submittedName>
        <fullName evidence="2">Membrane protein-like protein</fullName>
    </submittedName>
</protein>
<dbReference type="InterPro" id="IPR018710">
    <property type="entry name" value="DUF2232"/>
</dbReference>
<dbReference type="Pfam" id="PF09991">
    <property type="entry name" value="DUF2232"/>
    <property type="match status" value="1"/>
</dbReference>
<feature type="transmembrane region" description="Helical" evidence="1">
    <location>
        <begin position="218"/>
        <end position="237"/>
    </location>
</feature>